<dbReference type="Gene3D" id="3.10.28.10">
    <property type="entry name" value="Homing endonucleases"/>
    <property type="match status" value="1"/>
</dbReference>
<sequence length="232" mass="27141">MHSRKRVLAGFIAGDGCVFNRRTDRDADYAHVLTIGLSYKDKSHLEKFKEFVDFSGDLYIDKDRTKITITINSRRLVKDIMEKYDITKNKTDTYTPPDKIPSHLKKYFVLGLFDSDGSMTKINRPNKAVNGHVKGLYVFGMSFTGTMETIIYIRNFFGSTVKETKRRENDSNNYTILFQGNIQLIKYGSKLYDKYSKKFCMKRKYKKYCELLEQYNIVVHDGNIMDYELVNL</sequence>
<accession>A0A2A2IGF3</accession>
<proteinExistence type="predicted"/>
<dbReference type="InterPro" id="IPR004860">
    <property type="entry name" value="LAGLIDADG_dom"/>
</dbReference>
<dbReference type="EMBL" id="NPOA01000004">
    <property type="protein sequence ID" value="PAV30324.1"/>
    <property type="molecule type" value="Genomic_DNA"/>
</dbReference>
<dbReference type="SUPFAM" id="SSF55608">
    <property type="entry name" value="Homing endonucleases"/>
    <property type="match status" value="2"/>
</dbReference>
<comment type="caution">
    <text evidence="2">The sequence shown here is derived from an EMBL/GenBank/DDBJ whole genome shotgun (WGS) entry which is preliminary data.</text>
</comment>
<dbReference type="InterPro" id="IPR004042">
    <property type="entry name" value="Intein_endonuc_central"/>
</dbReference>
<organism evidence="2 3">
    <name type="scientific">Virgibacillus profundi</name>
    <dbReference type="NCBI Taxonomy" id="2024555"/>
    <lineage>
        <taxon>Bacteria</taxon>
        <taxon>Bacillati</taxon>
        <taxon>Bacillota</taxon>
        <taxon>Bacilli</taxon>
        <taxon>Bacillales</taxon>
        <taxon>Bacillaceae</taxon>
        <taxon>Virgibacillus</taxon>
    </lineage>
</organism>
<dbReference type="GO" id="GO:0004519">
    <property type="term" value="F:endonuclease activity"/>
    <property type="evidence" value="ECO:0007669"/>
    <property type="project" value="InterPro"/>
</dbReference>
<keyword evidence="3" id="KW-1185">Reference proteome</keyword>
<name>A0A2A2IGF3_9BACI</name>
<reference evidence="2 3" key="1">
    <citation type="submission" date="2017-08" db="EMBL/GenBank/DDBJ databases">
        <title>Virgibacillus indicus sp. nov. and Virgibacillus profoundi sp. nov, two moderately halophilic bacteria isolated from marine sediment by using the Microfluidic Streak Plate.</title>
        <authorList>
            <person name="Xu B."/>
            <person name="Hu B."/>
            <person name="Wang J."/>
            <person name="Zhu Y."/>
            <person name="Huang L."/>
            <person name="Du W."/>
            <person name="Huang Y."/>
        </authorList>
    </citation>
    <scope>NUCLEOTIDE SEQUENCE [LARGE SCALE GENOMIC DNA]</scope>
    <source>
        <strain evidence="2 3">IO3-P3-H5</strain>
    </source>
</reference>
<dbReference type="Proteomes" id="UP000218887">
    <property type="component" value="Unassembled WGS sequence"/>
</dbReference>
<dbReference type="PROSITE" id="PS50819">
    <property type="entry name" value="INTEIN_ENDONUCLEASE"/>
    <property type="match status" value="1"/>
</dbReference>
<evidence type="ECO:0000313" key="2">
    <source>
        <dbReference type="EMBL" id="PAV30324.1"/>
    </source>
</evidence>
<protein>
    <recommendedName>
        <fullName evidence="1">DOD-type homing endonuclease domain-containing protein</fullName>
    </recommendedName>
</protein>
<dbReference type="OrthoDB" id="961985at2"/>
<gene>
    <name evidence="2" type="ORF">CIL05_07590</name>
</gene>
<evidence type="ECO:0000259" key="1">
    <source>
        <dbReference type="PROSITE" id="PS50819"/>
    </source>
</evidence>
<dbReference type="AlphaFoldDB" id="A0A2A2IGF3"/>
<dbReference type="InterPro" id="IPR027434">
    <property type="entry name" value="Homing_endonucl"/>
</dbReference>
<dbReference type="Pfam" id="PF00961">
    <property type="entry name" value="LAGLIDADG_1"/>
    <property type="match status" value="1"/>
</dbReference>
<feature type="domain" description="DOD-type homing endonuclease" evidence="1">
    <location>
        <begin position="8"/>
        <end position="141"/>
    </location>
</feature>
<evidence type="ECO:0000313" key="3">
    <source>
        <dbReference type="Proteomes" id="UP000218887"/>
    </source>
</evidence>